<evidence type="ECO:0000256" key="6">
    <source>
        <dbReference type="PIRSR" id="PIRSR625705-1"/>
    </source>
</evidence>
<feature type="active site" description="Proton donor" evidence="6">
    <location>
        <position position="335"/>
    </location>
</feature>
<evidence type="ECO:0000256" key="2">
    <source>
        <dbReference type="ARBA" id="ARBA00006285"/>
    </source>
</evidence>
<dbReference type="InterPro" id="IPR015882">
    <property type="entry name" value="HEX_bac_N"/>
</dbReference>
<reference evidence="9 10" key="1">
    <citation type="submission" date="2018-08" db="EMBL/GenBank/DDBJ databases">
        <title>A genome reference for cultivated species of the human gut microbiota.</title>
        <authorList>
            <person name="Zou Y."/>
            <person name="Xue W."/>
            <person name="Luo G."/>
        </authorList>
    </citation>
    <scope>NUCLEOTIDE SEQUENCE [LARGE SCALE GENOMIC DNA]</scope>
    <source>
        <strain evidence="9 10">OF02-6LB</strain>
    </source>
</reference>
<dbReference type="GO" id="GO:0005975">
    <property type="term" value="P:carbohydrate metabolic process"/>
    <property type="evidence" value="ECO:0007669"/>
    <property type="project" value="InterPro"/>
</dbReference>
<dbReference type="GO" id="GO:0030203">
    <property type="term" value="P:glycosaminoglycan metabolic process"/>
    <property type="evidence" value="ECO:0007669"/>
    <property type="project" value="TreeGrafter"/>
</dbReference>
<evidence type="ECO:0000256" key="3">
    <source>
        <dbReference type="ARBA" id="ARBA00012663"/>
    </source>
</evidence>
<proteinExistence type="inferred from homology"/>
<evidence type="ECO:0000313" key="9">
    <source>
        <dbReference type="EMBL" id="RGY29277.1"/>
    </source>
</evidence>
<dbReference type="SUPFAM" id="SSF55545">
    <property type="entry name" value="beta-N-acetylhexosaminidase-like domain"/>
    <property type="match status" value="1"/>
</dbReference>
<dbReference type="GO" id="GO:0004563">
    <property type="term" value="F:beta-N-acetylhexosaminidase activity"/>
    <property type="evidence" value="ECO:0007669"/>
    <property type="project" value="UniProtKB-EC"/>
</dbReference>
<evidence type="ECO:0000313" key="10">
    <source>
        <dbReference type="Proteomes" id="UP000284431"/>
    </source>
</evidence>
<keyword evidence="5" id="KW-0326">Glycosidase</keyword>
<comment type="catalytic activity">
    <reaction evidence="1">
        <text>Hydrolysis of terminal non-reducing N-acetyl-D-hexosamine residues in N-acetyl-beta-D-hexosaminides.</text>
        <dbReference type="EC" id="3.2.1.52"/>
    </reaction>
</comment>
<dbReference type="PANTHER" id="PTHR22600:SF57">
    <property type="entry name" value="BETA-N-ACETYLHEXOSAMINIDASE"/>
    <property type="match status" value="1"/>
</dbReference>
<dbReference type="Pfam" id="PF00728">
    <property type="entry name" value="Glyco_hydro_20"/>
    <property type="match status" value="1"/>
</dbReference>
<dbReference type="InterPro" id="IPR017853">
    <property type="entry name" value="GH"/>
</dbReference>
<evidence type="ECO:0000259" key="7">
    <source>
        <dbReference type="Pfam" id="PF00728"/>
    </source>
</evidence>
<dbReference type="SUPFAM" id="SSF51445">
    <property type="entry name" value="(Trans)glycosidases"/>
    <property type="match status" value="1"/>
</dbReference>
<keyword evidence="4" id="KW-0378">Hydrolase</keyword>
<dbReference type="RefSeq" id="WP_122134038.1">
    <property type="nucleotide sequence ID" value="NZ_JADNGD010000040.1"/>
</dbReference>
<evidence type="ECO:0000259" key="8">
    <source>
        <dbReference type="Pfam" id="PF02838"/>
    </source>
</evidence>
<feature type="domain" description="Beta-hexosaminidase bacterial type N-terminal" evidence="8">
    <location>
        <begin position="29"/>
        <end position="158"/>
    </location>
</feature>
<dbReference type="Gene3D" id="3.20.20.80">
    <property type="entry name" value="Glycosidases"/>
    <property type="match status" value="1"/>
</dbReference>
<name>A0A413JC73_9BACE</name>
<dbReference type="InterPro" id="IPR015883">
    <property type="entry name" value="Glyco_hydro_20_cat"/>
</dbReference>
<feature type="domain" description="Glycoside hydrolase family 20 catalytic" evidence="7">
    <location>
        <begin position="161"/>
        <end position="510"/>
    </location>
</feature>
<evidence type="ECO:0000256" key="4">
    <source>
        <dbReference type="ARBA" id="ARBA00022801"/>
    </source>
</evidence>
<dbReference type="InterPro" id="IPR029018">
    <property type="entry name" value="Hex-like_dom2"/>
</dbReference>
<comment type="similarity">
    <text evidence="2">Belongs to the glycosyl hydrolase 20 family.</text>
</comment>
<protein>
    <recommendedName>
        <fullName evidence="3">beta-N-acetylhexosaminidase</fullName>
        <ecNumber evidence="3">3.2.1.52</ecNumber>
    </recommendedName>
</protein>
<accession>A0A413JC73</accession>
<dbReference type="PIRSF" id="PIRSF001093">
    <property type="entry name" value="B-hxosamndse_ab_euk"/>
    <property type="match status" value="1"/>
</dbReference>
<dbReference type="Gene3D" id="3.30.379.10">
    <property type="entry name" value="Chitobiase/beta-hexosaminidase domain 2-like"/>
    <property type="match status" value="1"/>
</dbReference>
<dbReference type="InterPro" id="IPR025705">
    <property type="entry name" value="Beta_hexosaminidase_sua/sub"/>
</dbReference>
<dbReference type="PROSITE" id="PS51257">
    <property type="entry name" value="PROKAR_LIPOPROTEIN"/>
    <property type="match status" value="1"/>
</dbReference>
<gene>
    <name evidence="9" type="ORF">DXA49_02840</name>
</gene>
<evidence type="ECO:0000256" key="5">
    <source>
        <dbReference type="ARBA" id="ARBA00023295"/>
    </source>
</evidence>
<dbReference type="CDD" id="cd06563">
    <property type="entry name" value="GH20_chitobiase-like"/>
    <property type="match status" value="1"/>
</dbReference>
<evidence type="ECO:0000256" key="1">
    <source>
        <dbReference type="ARBA" id="ARBA00001231"/>
    </source>
</evidence>
<dbReference type="PANTHER" id="PTHR22600">
    <property type="entry name" value="BETA-HEXOSAMINIDASE"/>
    <property type="match status" value="1"/>
</dbReference>
<dbReference type="PRINTS" id="PR00738">
    <property type="entry name" value="GLHYDRLASE20"/>
</dbReference>
<comment type="caution">
    <text evidence="9">The sequence shown here is derived from an EMBL/GenBank/DDBJ whole genome shotgun (WGS) entry which is preliminary data.</text>
</comment>
<organism evidence="9 10">
    <name type="scientific">Bacteroides caccae</name>
    <dbReference type="NCBI Taxonomy" id="47678"/>
    <lineage>
        <taxon>Bacteria</taxon>
        <taxon>Pseudomonadati</taxon>
        <taxon>Bacteroidota</taxon>
        <taxon>Bacteroidia</taxon>
        <taxon>Bacteroidales</taxon>
        <taxon>Bacteroidaceae</taxon>
        <taxon>Bacteroides</taxon>
    </lineage>
</organism>
<sequence>MKKLITISVIFVVIAACDISERVEADYRNVIPLPHEIVMVAGNSFVVEKDTRILYPEDNVLLERNAQFLAGYIEETTGRRLKVEPGQGGNDENVIMLGLDASIDNPEGYELTVLPDRVTIKGQAANGVFYGLQTLRKSVPAIAYGSDIILPAAVIKDAPRFAYRGMMLDVGRHFFSVDFVKRYIDLLAMHNMNYFHWHLTEDQGWRIEIKKYPRLTEIGSIRKETGIGASRTEFDGKPYGGFYTQDEIREIVKYAQERYVTVIPEIDLPGHMLAALAAYPELGCTGGPYEVACHWGVFPDVLCLGNEKTYEFLEGVLSEVIELFPSKYIHIGGDEAPRTRWEMCPKCQGLAKKEGLRTDRKHSTEDRLQSYCMKRIERYLNERGRQIIGWDEILEGDVAPNATVMSWRGIRGGIKAAKLKHDVIMTPNDYMYFDYYQSDDKAQEPLAMGSGVTVEKVYGFEPVATELEKEEKKYILGVQANVWTEYIATPEHVEYMMVPRIAALAEVQWMMPEEKDYQEFLKRLSSLVGFYKRESVNYAKHVLMK</sequence>
<dbReference type="AlphaFoldDB" id="A0A413JC73"/>
<dbReference type="Proteomes" id="UP000284431">
    <property type="component" value="Unassembled WGS sequence"/>
</dbReference>
<dbReference type="Pfam" id="PF02838">
    <property type="entry name" value="Glyco_hydro_20b"/>
    <property type="match status" value="1"/>
</dbReference>
<dbReference type="EMBL" id="QSCS01000003">
    <property type="protein sequence ID" value="RGY29277.1"/>
    <property type="molecule type" value="Genomic_DNA"/>
</dbReference>
<dbReference type="GO" id="GO:0016020">
    <property type="term" value="C:membrane"/>
    <property type="evidence" value="ECO:0007669"/>
    <property type="project" value="TreeGrafter"/>
</dbReference>
<dbReference type="EC" id="3.2.1.52" evidence="3"/>